<dbReference type="GO" id="GO:0000463">
    <property type="term" value="P:maturation of LSU-rRNA from tricistronic rRNA transcript (SSU-rRNA, 5.8S rRNA, LSU-rRNA)"/>
    <property type="evidence" value="ECO:0007669"/>
    <property type="project" value="TreeGrafter"/>
</dbReference>
<keyword evidence="5" id="KW-1185">Reference proteome</keyword>
<feature type="domain" description="URB1 central HEAT repeat" evidence="3">
    <location>
        <begin position="613"/>
        <end position="767"/>
    </location>
</feature>
<dbReference type="InterPro" id="IPR039844">
    <property type="entry name" value="URB1"/>
</dbReference>
<evidence type="ECO:0000259" key="3">
    <source>
        <dbReference type="Pfam" id="PF26140"/>
    </source>
</evidence>
<dbReference type="PANTHER" id="PTHR13500">
    <property type="entry name" value="NUCLEOLAR PRERIBOSOMAL-ASSOCIATED PROTEIN 1"/>
    <property type="match status" value="1"/>
</dbReference>
<comment type="caution">
    <text evidence="4">The sequence shown here is derived from an EMBL/GenBank/DDBJ whole genome shotgun (WGS) entry which is preliminary data.</text>
</comment>
<dbReference type="Proteomes" id="UP000837801">
    <property type="component" value="Unassembled WGS sequence"/>
</dbReference>
<evidence type="ECO:0000313" key="5">
    <source>
        <dbReference type="Proteomes" id="UP000837801"/>
    </source>
</evidence>
<reference evidence="4" key="1">
    <citation type="submission" date="2022-03" db="EMBL/GenBank/DDBJ databases">
        <authorList>
            <person name="Legras J.-L."/>
            <person name="Devillers H."/>
            <person name="Grondin C."/>
        </authorList>
    </citation>
    <scope>NUCLEOTIDE SEQUENCE</scope>
    <source>
        <strain evidence="4">CLIB 1423</strain>
    </source>
</reference>
<protein>
    <submittedName>
        <fullName evidence="4">Nucleolar pre-ribosomal-associated protein 1</fullName>
    </submittedName>
</protein>
<dbReference type="PANTHER" id="PTHR13500:SF0">
    <property type="entry name" value="NUCLEOLAR PRE-RIBOSOMAL-ASSOCIATED PROTEIN 1"/>
    <property type="match status" value="1"/>
</dbReference>
<feature type="domain" description="URB1 N-terminal" evidence="1">
    <location>
        <begin position="53"/>
        <end position="415"/>
    </location>
</feature>
<evidence type="ECO:0000259" key="2">
    <source>
        <dbReference type="Pfam" id="PF16201"/>
    </source>
</evidence>
<evidence type="ECO:0000313" key="4">
    <source>
        <dbReference type="EMBL" id="CAH2354598.1"/>
    </source>
</evidence>
<dbReference type="OrthoDB" id="72892at2759"/>
<dbReference type="GO" id="GO:0005730">
    <property type="term" value="C:nucleolus"/>
    <property type="evidence" value="ECO:0007669"/>
    <property type="project" value="TreeGrafter"/>
</dbReference>
<dbReference type="Pfam" id="PF16201">
    <property type="entry name" value="NopRA1"/>
    <property type="match status" value="1"/>
</dbReference>
<accession>A0A9P0QS98</accession>
<proteinExistence type="predicted"/>
<sequence>MAPSNSKTHFSSSVNVDTALLSNLSSILSESDNDTKLSKIHAFISSSPANNSLSKLLSNWSFYSTSNDHSAFIDLSVKLSKFTNFINVASNASNSTSSPTSLNIAFLEVKSIITDFYKDFLNNHLKVVYRSLSSNRPPLTNPVLRILTNSIAFSQGLLADDLINNFDFNLSVLPKLLLPHGVSATNSSSASQLTPNDPSKDHLSIRYNFIKFWITLTSLSSAFTRRDLLINNSVKIMNNIWKYMGDSDSLPSVRMMLEFVDKYILSEPNFKKSTKCKILSENFMFKIQLIFNRIEGNTDEAFTKTFIDFMNKLVSDVNYGLTYVNQEPWNSSTIANVGSQSSGSLQINNKSFRINNKLIYTLLTSLKPWESNTQLSLVNTILESNLELVPPYMNWIVQSGGGYHDPNLSSWWVGHSLLYISILQLPLPHKVQHSIDLDHDTFDVKLLMENVCLAPLSKNAIVKCLQSPHNILRQFISQILVLQLTKASEILSKLSHHQRQEFVESVFVNLPSEAVIFSAFKESSESDIDLKLLKLTQIVILNKYESIIQNANTSAEASSTTSSSTSTSLLKFVNQEINTSLQLSGSSFSSGMDLIMLDNFLSITSQQQGDDQDFKWWNKTGDHSFFTSLIKLSTTSGLNGSLVYKNFKILERLTSNSLIFNKDLLVSPIFAIIQSNPTSDKIWNLLDETISRSVRNPYKYLDLSHGSYSDLSLFVLVLLEQFKFIMKDGEKNLEEIRWLFQFLKLIIVIGEPQNAVLNLINENLKDIIKLDDYINTLNFNDSITREKGQDLAFFEYVVTTPNKNLMEGGGSKIPMSKFDIAALLFRLKLVLEDENIKSDDIIIDLTTKLGNYLFSVLSHDEENIFEKYIQSEKFLGDIFIREGQVEPKRLLVSELINDIFQQLPIRFEENSYFNTLVYRLFKQELYEESISNLSWILTSSQVEELIQSLNSDYLVTSLCRNAIRRGLNVDSNTLSRLIKGSKNSSTTTISSVAEILQSNKVTFANTSEVEAQVDEILETNQILLKPFIKSHPDVVRYLTTKVSFTDSSLLCFIGYSIASTYQQQNENDRDEVIVNFFKKVLNIVLENDDINEWNQFLSILATCYQLGIVMADVSQLISTKIFNYVRANPKGAFMSEFAEVAYEIIKSVDSCSLEIEEWLHKSVLFITKKLALSKTISSNFKMFITSMEKIIKHLPSIGISIWKVTPIAIVNTQLEVILNHKLWSKDVITISYCNSIITTGSKNIVQFEKLLQIFINNDAIVLNELPAGRTQQENRFQAALLILNLFQMDESKSSTSIVMNKLLSLYLGTIRIEDLILKSILKKVEAKLPYSWISQVYNWDFSEELSNDEKEVVGAEERLILQDNKGFIVSLAKNFIKNSNENYQKQFEQQLFAPDSNSLEEFAKSNFLHVDQSYSKTIYDPEFLMMLIVNNEEIVKFEKDKPSATIDVKKLVDSNLLQFIVNGLSIPQVHDISKVILQGILKTCSDPEYTFKDKNIFKVFVSNILNTLRNTNSDKIPPLIWFLHGAIVPILSNPGHFLYERTFRYVLSHPKVKGTMIPMYSSITMSLSADAELEGEDSYLKQISWLLTQFWYGITNTSDLQVLKFSGAIEWCLNLMNSPYINMRVRTLIFKVLYKIQTINEGSDLLVTRFGILTSLEQQLCNVEKIGSTLTTRAVEIQGLVAEQLTINIEELVLRLGITLGGNKRIREWTGNDIGEYIKRIHT</sequence>
<dbReference type="InterPro" id="IPR021714">
    <property type="entry name" value="URB1_N"/>
</dbReference>
<name>A0A9P0QS98_9ASCO</name>
<dbReference type="Pfam" id="PF26140">
    <property type="entry name" value="HEAT_URB1"/>
    <property type="match status" value="1"/>
</dbReference>
<organism evidence="4 5">
    <name type="scientific">[Candida] railenensis</name>
    <dbReference type="NCBI Taxonomy" id="45579"/>
    <lineage>
        <taxon>Eukaryota</taxon>
        <taxon>Fungi</taxon>
        <taxon>Dikarya</taxon>
        <taxon>Ascomycota</taxon>
        <taxon>Saccharomycotina</taxon>
        <taxon>Pichiomycetes</taxon>
        <taxon>Debaryomycetaceae</taxon>
        <taxon>Kurtzmaniella</taxon>
    </lineage>
</organism>
<feature type="domain" description="URB1 C-terminal" evidence="2">
    <location>
        <begin position="1457"/>
        <end position="1654"/>
    </location>
</feature>
<dbReference type="GO" id="GO:0000466">
    <property type="term" value="P:maturation of 5.8S rRNA from tricistronic rRNA transcript (SSU-rRNA, 5.8S rRNA, LSU-rRNA)"/>
    <property type="evidence" value="ECO:0007669"/>
    <property type="project" value="TreeGrafter"/>
</dbReference>
<evidence type="ECO:0000259" key="1">
    <source>
        <dbReference type="Pfam" id="PF11707"/>
    </source>
</evidence>
<dbReference type="Pfam" id="PF11707">
    <property type="entry name" value="Npa1"/>
    <property type="match status" value="1"/>
</dbReference>
<dbReference type="InterPro" id="IPR032436">
    <property type="entry name" value="URB1_C"/>
</dbReference>
<dbReference type="EMBL" id="CAKXYY010000017">
    <property type="protein sequence ID" value="CAH2354598.1"/>
    <property type="molecule type" value="Genomic_DNA"/>
</dbReference>
<dbReference type="InterPro" id="IPR059018">
    <property type="entry name" value="HEAT_URB1"/>
</dbReference>
<gene>
    <name evidence="4" type="ORF">CLIB1423_17S02740</name>
</gene>